<sequence length="112" mass="10770">MGAPGGDADTDAEARIQAVAGLALGAFGAVSLYTALARAETVLAVTGAAAGVLAVGFVVTAAVRLRRLHRKAEGAGDADEDAEGGDDGGTRPAEDAGASARDGATGDTGTES</sequence>
<keyword evidence="2" id="KW-0812">Transmembrane</keyword>
<dbReference type="AlphaFoldDB" id="A0A0C2FC93"/>
<feature type="compositionally biased region" description="Acidic residues" evidence="1">
    <location>
        <begin position="76"/>
        <end position="86"/>
    </location>
</feature>
<organism evidence="3 4">
    <name type="scientific">Streptomonospora alba</name>
    <dbReference type="NCBI Taxonomy" id="183763"/>
    <lineage>
        <taxon>Bacteria</taxon>
        <taxon>Bacillati</taxon>
        <taxon>Actinomycetota</taxon>
        <taxon>Actinomycetes</taxon>
        <taxon>Streptosporangiales</taxon>
        <taxon>Nocardiopsidaceae</taxon>
        <taxon>Streptomonospora</taxon>
    </lineage>
</organism>
<keyword evidence="2" id="KW-0472">Membrane</keyword>
<comment type="caution">
    <text evidence="3">The sequence shown here is derived from an EMBL/GenBank/DDBJ whole genome shotgun (WGS) entry which is preliminary data.</text>
</comment>
<dbReference type="EMBL" id="JROO01000048">
    <property type="protein sequence ID" value="KIH96789.1"/>
    <property type="molecule type" value="Genomic_DNA"/>
</dbReference>
<evidence type="ECO:0000313" key="3">
    <source>
        <dbReference type="EMBL" id="KIH96789.1"/>
    </source>
</evidence>
<accession>A0A0C2FC93</accession>
<feature type="region of interest" description="Disordered" evidence="1">
    <location>
        <begin position="70"/>
        <end position="112"/>
    </location>
</feature>
<keyword evidence="2" id="KW-1133">Transmembrane helix</keyword>
<protein>
    <submittedName>
        <fullName evidence="3">Uncharacterized protein</fullName>
    </submittedName>
</protein>
<keyword evidence="4" id="KW-1185">Reference proteome</keyword>
<feature type="transmembrane region" description="Helical" evidence="2">
    <location>
        <begin position="42"/>
        <end position="63"/>
    </location>
</feature>
<gene>
    <name evidence="3" type="ORF">LP52_22925</name>
</gene>
<feature type="transmembrane region" description="Helical" evidence="2">
    <location>
        <begin position="18"/>
        <end position="36"/>
    </location>
</feature>
<evidence type="ECO:0000256" key="1">
    <source>
        <dbReference type="SAM" id="MobiDB-lite"/>
    </source>
</evidence>
<reference evidence="4" key="1">
    <citation type="journal article" date="2015" name="Chem. Biol.">
        <title>Structure, bioactivity, and resistance mechanism of streptomonomicin, an unusual lasso Peptide from an understudied halophilic actinomycete.</title>
        <authorList>
            <person name="Metelev M."/>
            <person name="Tietz J.I."/>
            <person name="Melby J.O."/>
            <person name="Blair P.M."/>
            <person name="Zhu L."/>
            <person name="Livnat I."/>
            <person name="Severinov K."/>
            <person name="Mitchell D.A."/>
        </authorList>
    </citation>
    <scope>NUCLEOTIDE SEQUENCE [LARGE SCALE GENOMIC DNA]</scope>
    <source>
        <strain evidence="4">YIM 90003</strain>
    </source>
</reference>
<evidence type="ECO:0000256" key="2">
    <source>
        <dbReference type="SAM" id="Phobius"/>
    </source>
</evidence>
<name>A0A0C2FC93_9ACTN</name>
<proteinExistence type="predicted"/>
<dbReference type="Proteomes" id="UP000031675">
    <property type="component" value="Unassembled WGS sequence"/>
</dbReference>
<dbReference type="RefSeq" id="WP_040276462.1">
    <property type="nucleotide sequence ID" value="NZ_JROO01000048.1"/>
</dbReference>
<evidence type="ECO:0000313" key="4">
    <source>
        <dbReference type="Proteomes" id="UP000031675"/>
    </source>
</evidence>